<proteinExistence type="predicted"/>
<reference evidence="1 2" key="1">
    <citation type="journal article" date="2018" name="Sci. Rep.">
        <title>Comparative genomics provides insights into the lifestyle and reveals functional heterogeneity of dark septate endophytic fungi.</title>
        <authorList>
            <person name="Knapp D.G."/>
            <person name="Nemeth J.B."/>
            <person name="Barry K."/>
            <person name="Hainaut M."/>
            <person name="Henrissat B."/>
            <person name="Johnson J."/>
            <person name="Kuo A."/>
            <person name="Lim J.H.P."/>
            <person name="Lipzen A."/>
            <person name="Nolan M."/>
            <person name="Ohm R.A."/>
            <person name="Tamas L."/>
            <person name="Grigoriev I.V."/>
            <person name="Spatafora J.W."/>
            <person name="Nagy L.G."/>
            <person name="Kovacs G.M."/>
        </authorList>
    </citation>
    <scope>NUCLEOTIDE SEQUENCE [LARGE SCALE GENOMIC DNA]</scope>
    <source>
        <strain evidence="1 2">DSE2036</strain>
    </source>
</reference>
<evidence type="ECO:0000313" key="1">
    <source>
        <dbReference type="EMBL" id="PVH90672.1"/>
    </source>
</evidence>
<sequence length="293" mass="33741">MPTTCATKKLLLHLSPELNVMICELLGEVDLWHPEKECDECFFCQNQSKMYTRGKRWSPHVLAQLSKDHKQIWNPIMTATVCASQLSDYTEVYCVDGVYCGPKVSVHLDYTTLAGISLHVLYECSTVIPKFSLGRDFGEWNIVYCKIQDLPHLRPGTGGTGKIDDLFLDSWLGLRLYPKPGYLTSFPTVDQDLRESLQTLRNSTAVSCMYLQLFPREGEMHAHPWDERTLDRFPHRDLIQSATRMRFWNSTEYVLTISWYGIDILNNTNIVVVDEIKQGIMVFLSVLKYISEE</sequence>
<accession>A0A2V1CY61</accession>
<dbReference type="AlphaFoldDB" id="A0A2V1CY61"/>
<name>A0A2V1CY61_9PLEO</name>
<gene>
    <name evidence="1" type="ORF">DM02DRAFT_636649</name>
</gene>
<keyword evidence="2" id="KW-1185">Reference proteome</keyword>
<dbReference type="Proteomes" id="UP000244855">
    <property type="component" value="Unassembled WGS sequence"/>
</dbReference>
<protein>
    <submittedName>
        <fullName evidence="1">Uncharacterized protein</fullName>
    </submittedName>
</protein>
<evidence type="ECO:0000313" key="2">
    <source>
        <dbReference type="Proteomes" id="UP000244855"/>
    </source>
</evidence>
<dbReference type="OrthoDB" id="5504109at2759"/>
<organism evidence="1 2">
    <name type="scientific">Periconia macrospinosa</name>
    <dbReference type="NCBI Taxonomy" id="97972"/>
    <lineage>
        <taxon>Eukaryota</taxon>
        <taxon>Fungi</taxon>
        <taxon>Dikarya</taxon>
        <taxon>Ascomycota</taxon>
        <taxon>Pezizomycotina</taxon>
        <taxon>Dothideomycetes</taxon>
        <taxon>Pleosporomycetidae</taxon>
        <taxon>Pleosporales</taxon>
        <taxon>Massarineae</taxon>
        <taxon>Periconiaceae</taxon>
        <taxon>Periconia</taxon>
    </lineage>
</organism>
<dbReference type="EMBL" id="KZ806161">
    <property type="protein sequence ID" value="PVH90672.1"/>
    <property type="molecule type" value="Genomic_DNA"/>
</dbReference>